<keyword evidence="3" id="KW-0804">Transcription</keyword>
<dbReference type="AlphaFoldDB" id="A0A7X2YYW1"/>
<dbReference type="SUPFAM" id="SSF46689">
    <property type="entry name" value="Homeodomain-like"/>
    <property type="match status" value="2"/>
</dbReference>
<dbReference type="Gene3D" id="1.10.10.60">
    <property type="entry name" value="Homeodomain-like"/>
    <property type="match status" value="2"/>
</dbReference>
<dbReference type="GO" id="GO:0043565">
    <property type="term" value="F:sequence-specific DNA binding"/>
    <property type="evidence" value="ECO:0007669"/>
    <property type="project" value="InterPro"/>
</dbReference>
<dbReference type="Pfam" id="PF00072">
    <property type="entry name" value="Response_reg"/>
    <property type="match status" value="1"/>
</dbReference>
<accession>A0A7X2YYW1</accession>
<protein>
    <submittedName>
        <fullName evidence="8">Response regulator</fullName>
    </submittedName>
</protein>
<dbReference type="InterPro" id="IPR018062">
    <property type="entry name" value="HTH_AraC-typ_CS"/>
</dbReference>
<sequence>MSIPAILVVDDEYNTRMGVSYTLQQWGDGKIDIAAAENGQQALNMLREREYDLLITDIRMPLMTGIELLEALRREKNEIAAVLLTGFAEFEYAQQGLRLGAIDYLLKPVQQSELIKMAEKALNKARLAKERRARLQQHFSELELNEAGAANGRQGQTSQSQDPLSLHTSNEYVIKAVQYIDEHISDVLTIKEVAQQVHLNPSYFSVLFKEEAGVTFIDYVTRLRMKKAKELLEGSSLSLDAISEQIGLQTTSYFIRMFKRFENMTPKQYRDQVKIKS</sequence>
<dbReference type="OrthoDB" id="9788446at2"/>
<dbReference type="InterPro" id="IPR009057">
    <property type="entry name" value="Homeodomain-like_sf"/>
</dbReference>
<evidence type="ECO:0000256" key="2">
    <source>
        <dbReference type="ARBA" id="ARBA00023125"/>
    </source>
</evidence>
<dbReference type="PROSITE" id="PS00041">
    <property type="entry name" value="HTH_ARAC_FAMILY_1"/>
    <property type="match status" value="1"/>
</dbReference>
<evidence type="ECO:0000259" key="6">
    <source>
        <dbReference type="PROSITE" id="PS01124"/>
    </source>
</evidence>
<dbReference type="GO" id="GO:0003700">
    <property type="term" value="F:DNA-binding transcription factor activity"/>
    <property type="evidence" value="ECO:0007669"/>
    <property type="project" value="InterPro"/>
</dbReference>
<evidence type="ECO:0000256" key="4">
    <source>
        <dbReference type="PROSITE-ProRule" id="PRU00169"/>
    </source>
</evidence>
<feature type="domain" description="Response regulatory" evidence="7">
    <location>
        <begin position="5"/>
        <end position="122"/>
    </location>
</feature>
<dbReference type="SMART" id="SM00448">
    <property type="entry name" value="REC"/>
    <property type="match status" value="1"/>
</dbReference>
<dbReference type="CDD" id="cd17536">
    <property type="entry name" value="REC_YesN-like"/>
    <property type="match status" value="1"/>
</dbReference>
<evidence type="ECO:0000256" key="1">
    <source>
        <dbReference type="ARBA" id="ARBA00023015"/>
    </source>
</evidence>
<dbReference type="Proteomes" id="UP000447876">
    <property type="component" value="Unassembled WGS sequence"/>
</dbReference>
<evidence type="ECO:0000256" key="3">
    <source>
        <dbReference type="ARBA" id="ARBA00023163"/>
    </source>
</evidence>
<dbReference type="PANTHER" id="PTHR43280">
    <property type="entry name" value="ARAC-FAMILY TRANSCRIPTIONAL REGULATOR"/>
    <property type="match status" value="1"/>
</dbReference>
<keyword evidence="5" id="KW-0175">Coiled coil</keyword>
<evidence type="ECO:0000313" key="9">
    <source>
        <dbReference type="Proteomes" id="UP000447876"/>
    </source>
</evidence>
<dbReference type="PROSITE" id="PS01124">
    <property type="entry name" value="HTH_ARAC_FAMILY_2"/>
    <property type="match status" value="1"/>
</dbReference>
<evidence type="ECO:0000313" key="8">
    <source>
        <dbReference type="EMBL" id="MUG44536.1"/>
    </source>
</evidence>
<dbReference type="InterPro" id="IPR001789">
    <property type="entry name" value="Sig_transdc_resp-reg_receiver"/>
</dbReference>
<reference evidence="8 9" key="1">
    <citation type="submission" date="2019-11" db="EMBL/GenBank/DDBJ databases">
        <title>Draft genome sequences of five Paenibacillus species of dairy origin.</title>
        <authorList>
            <person name="Olajide A.M."/>
            <person name="Chen S."/>
            <person name="Lapointe G."/>
        </authorList>
    </citation>
    <scope>NUCLEOTIDE SEQUENCE [LARGE SCALE GENOMIC DNA]</scope>
    <source>
        <strain evidence="8 9">12CR55</strain>
    </source>
</reference>
<evidence type="ECO:0000259" key="7">
    <source>
        <dbReference type="PROSITE" id="PS50110"/>
    </source>
</evidence>
<keyword evidence="4" id="KW-0597">Phosphoprotein</keyword>
<dbReference type="PROSITE" id="PS50110">
    <property type="entry name" value="RESPONSE_REGULATORY"/>
    <property type="match status" value="1"/>
</dbReference>
<dbReference type="Pfam" id="PF12833">
    <property type="entry name" value="HTH_18"/>
    <property type="match status" value="1"/>
</dbReference>
<dbReference type="GO" id="GO:0000160">
    <property type="term" value="P:phosphorelay signal transduction system"/>
    <property type="evidence" value="ECO:0007669"/>
    <property type="project" value="InterPro"/>
</dbReference>
<dbReference type="SMART" id="SM00342">
    <property type="entry name" value="HTH_ARAC"/>
    <property type="match status" value="1"/>
</dbReference>
<dbReference type="RefSeq" id="WP_155609889.1">
    <property type="nucleotide sequence ID" value="NZ_WNZW01000001.1"/>
</dbReference>
<feature type="coiled-coil region" evidence="5">
    <location>
        <begin position="118"/>
        <end position="145"/>
    </location>
</feature>
<feature type="modified residue" description="4-aspartylphosphate" evidence="4">
    <location>
        <position position="57"/>
    </location>
</feature>
<gene>
    <name evidence="8" type="ORF">GNP95_05950</name>
</gene>
<comment type="caution">
    <text evidence="8">The sequence shown here is derived from an EMBL/GenBank/DDBJ whole genome shotgun (WGS) entry which is preliminary data.</text>
</comment>
<dbReference type="InterPro" id="IPR018060">
    <property type="entry name" value="HTH_AraC"/>
</dbReference>
<keyword evidence="2" id="KW-0238">DNA-binding</keyword>
<evidence type="ECO:0000256" key="5">
    <source>
        <dbReference type="SAM" id="Coils"/>
    </source>
</evidence>
<dbReference type="PANTHER" id="PTHR43280:SF28">
    <property type="entry name" value="HTH-TYPE TRANSCRIPTIONAL ACTIVATOR RHAS"/>
    <property type="match status" value="1"/>
</dbReference>
<proteinExistence type="predicted"/>
<name>A0A7X2YYW1_9BACL</name>
<dbReference type="Gene3D" id="3.40.50.2300">
    <property type="match status" value="1"/>
</dbReference>
<dbReference type="InterPro" id="IPR011006">
    <property type="entry name" value="CheY-like_superfamily"/>
</dbReference>
<organism evidence="8 9">
    <name type="scientific">Paenibacillus woosongensis</name>
    <dbReference type="NCBI Taxonomy" id="307580"/>
    <lineage>
        <taxon>Bacteria</taxon>
        <taxon>Bacillati</taxon>
        <taxon>Bacillota</taxon>
        <taxon>Bacilli</taxon>
        <taxon>Bacillales</taxon>
        <taxon>Paenibacillaceae</taxon>
        <taxon>Paenibacillus</taxon>
    </lineage>
</organism>
<dbReference type="EMBL" id="WNZW01000001">
    <property type="protein sequence ID" value="MUG44536.1"/>
    <property type="molecule type" value="Genomic_DNA"/>
</dbReference>
<dbReference type="SUPFAM" id="SSF52172">
    <property type="entry name" value="CheY-like"/>
    <property type="match status" value="1"/>
</dbReference>
<keyword evidence="1" id="KW-0805">Transcription regulation</keyword>
<feature type="domain" description="HTH araC/xylS-type" evidence="6">
    <location>
        <begin position="174"/>
        <end position="272"/>
    </location>
</feature>